<feature type="region of interest" description="Disordered" evidence="3">
    <location>
        <begin position="179"/>
        <end position="200"/>
    </location>
</feature>
<dbReference type="Gene3D" id="3.40.109.10">
    <property type="entry name" value="NADH Oxidase"/>
    <property type="match status" value="1"/>
</dbReference>
<dbReference type="PANTHER" id="PTHR43673:SF10">
    <property type="entry name" value="NADH DEHYDROGENASE_NAD(P)H NITROREDUCTASE XCC3605-RELATED"/>
    <property type="match status" value="1"/>
</dbReference>
<proteinExistence type="inferred from homology"/>
<organism evidence="5 6">
    <name type="scientific">Actinocatenispora thailandica</name>
    <dbReference type="NCBI Taxonomy" id="227318"/>
    <lineage>
        <taxon>Bacteria</taxon>
        <taxon>Bacillati</taxon>
        <taxon>Actinomycetota</taxon>
        <taxon>Actinomycetes</taxon>
        <taxon>Micromonosporales</taxon>
        <taxon>Micromonosporaceae</taxon>
        <taxon>Actinocatenispora</taxon>
    </lineage>
</organism>
<feature type="domain" description="Nitroreductase" evidence="4">
    <location>
        <begin position="12"/>
        <end position="76"/>
    </location>
</feature>
<evidence type="ECO:0000256" key="3">
    <source>
        <dbReference type="SAM" id="MobiDB-lite"/>
    </source>
</evidence>
<accession>A0A7R7HWK6</accession>
<sequence>MQPMPALHRLLAERHSPMRFRVDRDVTEHELQVLLEAARRAPSAGNSQPWAFLVARRGDRTHRRLAPHLARSSSAWAPEAGLLVVNLAQRFVAGTDFEYSEFAHYDLGQAVAHMTVQAVALGLQAHQFRAFDRAAVEAEFAVPPHWEATSMTAIGHADDGAPAHGTVTARRERKPLSELCWPTATPGTGAAEDAELAGTA</sequence>
<dbReference type="AlphaFoldDB" id="A0A7R7HWK6"/>
<gene>
    <name evidence="5" type="ORF">Athai_17110</name>
</gene>
<evidence type="ECO:0000313" key="5">
    <source>
        <dbReference type="EMBL" id="BCJ34208.1"/>
    </source>
</evidence>
<evidence type="ECO:0000259" key="4">
    <source>
        <dbReference type="Pfam" id="PF00881"/>
    </source>
</evidence>
<evidence type="ECO:0000313" key="6">
    <source>
        <dbReference type="Proteomes" id="UP000611640"/>
    </source>
</evidence>
<dbReference type="Proteomes" id="UP000611640">
    <property type="component" value="Chromosome"/>
</dbReference>
<dbReference type="PANTHER" id="PTHR43673">
    <property type="entry name" value="NAD(P)H NITROREDUCTASE YDGI-RELATED"/>
    <property type="match status" value="1"/>
</dbReference>
<evidence type="ECO:0000256" key="2">
    <source>
        <dbReference type="ARBA" id="ARBA00023002"/>
    </source>
</evidence>
<dbReference type="SUPFAM" id="SSF55469">
    <property type="entry name" value="FMN-dependent nitroreductase-like"/>
    <property type="match status" value="1"/>
</dbReference>
<dbReference type="EMBL" id="AP023355">
    <property type="protein sequence ID" value="BCJ34208.1"/>
    <property type="molecule type" value="Genomic_DNA"/>
</dbReference>
<reference evidence="5 6" key="1">
    <citation type="submission" date="2020-08" db="EMBL/GenBank/DDBJ databases">
        <title>Whole genome shotgun sequence of Actinocatenispora thailandica NBRC 105041.</title>
        <authorList>
            <person name="Komaki H."/>
            <person name="Tamura T."/>
        </authorList>
    </citation>
    <scope>NUCLEOTIDE SEQUENCE [LARGE SCALE GENOMIC DNA]</scope>
    <source>
        <strain evidence="5 6">NBRC 105041</strain>
    </source>
</reference>
<dbReference type="Pfam" id="PF00881">
    <property type="entry name" value="Nitroreductase"/>
    <property type="match status" value="1"/>
</dbReference>
<dbReference type="InterPro" id="IPR029479">
    <property type="entry name" value="Nitroreductase"/>
</dbReference>
<keyword evidence="6" id="KW-1185">Reference proteome</keyword>
<dbReference type="InterPro" id="IPR000415">
    <property type="entry name" value="Nitroreductase-like"/>
</dbReference>
<dbReference type="GO" id="GO:0016491">
    <property type="term" value="F:oxidoreductase activity"/>
    <property type="evidence" value="ECO:0007669"/>
    <property type="project" value="UniProtKB-KW"/>
</dbReference>
<comment type="similarity">
    <text evidence="1">Belongs to the nitroreductase family.</text>
</comment>
<protein>
    <submittedName>
        <fullName evidence="5">Nitroreductase</fullName>
    </submittedName>
</protein>
<keyword evidence="2" id="KW-0560">Oxidoreductase</keyword>
<name>A0A7R7HWK6_9ACTN</name>
<dbReference type="KEGG" id="atl:Athai_17110"/>
<evidence type="ECO:0000256" key="1">
    <source>
        <dbReference type="ARBA" id="ARBA00007118"/>
    </source>
</evidence>